<dbReference type="InterPro" id="IPR006121">
    <property type="entry name" value="HMA_dom"/>
</dbReference>
<accession>A0A4S8JYB3</accession>
<reference evidence="2 3" key="1">
    <citation type="journal article" date="2019" name="Nat. Plants">
        <title>Genome sequencing of Musa balbisiana reveals subgenome evolution and function divergence in polyploid bananas.</title>
        <authorList>
            <person name="Yao X."/>
        </authorList>
    </citation>
    <scope>NUCLEOTIDE SEQUENCE [LARGE SCALE GENOMIC DNA]</scope>
    <source>
        <strain evidence="3">cv. DH-PKW</strain>
        <tissue evidence="2">Leaves</tissue>
    </source>
</reference>
<dbReference type="PANTHER" id="PTHR46119">
    <property type="entry name" value="OS08G0405700 PROTEIN"/>
    <property type="match status" value="1"/>
</dbReference>
<proteinExistence type="predicted"/>
<dbReference type="Gene3D" id="3.30.70.100">
    <property type="match status" value="1"/>
</dbReference>
<protein>
    <recommendedName>
        <fullName evidence="1">HMA domain-containing protein</fullName>
    </recommendedName>
</protein>
<organism evidence="2 3">
    <name type="scientific">Musa balbisiana</name>
    <name type="common">Banana</name>
    <dbReference type="NCBI Taxonomy" id="52838"/>
    <lineage>
        <taxon>Eukaryota</taxon>
        <taxon>Viridiplantae</taxon>
        <taxon>Streptophyta</taxon>
        <taxon>Embryophyta</taxon>
        <taxon>Tracheophyta</taxon>
        <taxon>Spermatophyta</taxon>
        <taxon>Magnoliopsida</taxon>
        <taxon>Liliopsida</taxon>
        <taxon>Zingiberales</taxon>
        <taxon>Musaceae</taxon>
        <taxon>Musa</taxon>
    </lineage>
</organism>
<dbReference type="InterPro" id="IPR044526">
    <property type="entry name" value="NAKR1-3"/>
</dbReference>
<dbReference type="Pfam" id="PF00403">
    <property type="entry name" value="HMA"/>
    <property type="match status" value="1"/>
</dbReference>
<evidence type="ECO:0000259" key="1">
    <source>
        <dbReference type="Pfam" id="PF00403"/>
    </source>
</evidence>
<sequence length="96" mass="10694">MEGSKQTTLRSAENLSLPSVQMVVMNASADCNHCRERVSKVVSKMNSGLLDYTFDLRNKEVTVTGMVVDTRNCKQAKGSLLTKIKRSLHAHWPSLD</sequence>
<dbReference type="EMBL" id="PYDT01000003">
    <property type="protein sequence ID" value="THU67327.1"/>
    <property type="molecule type" value="Genomic_DNA"/>
</dbReference>
<dbReference type="Proteomes" id="UP000317650">
    <property type="component" value="Chromosome 5"/>
</dbReference>
<gene>
    <name evidence="2" type="ORF">C4D60_Mb05t23480</name>
</gene>
<comment type="caution">
    <text evidence="2">The sequence shown here is derived from an EMBL/GenBank/DDBJ whole genome shotgun (WGS) entry which is preliminary data.</text>
</comment>
<evidence type="ECO:0000313" key="3">
    <source>
        <dbReference type="Proteomes" id="UP000317650"/>
    </source>
</evidence>
<keyword evidence="3" id="KW-1185">Reference proteome</keyword>
<feature type="domain" description="HMA" evidence="1">
    <location>
        <begin position="30"/>
        <end position="69"/>
    </location>
</feature>
<evidence type="ECO:0000313" key="2">
    <source>
        <dbReference type="EMBL" id="THU67327.1"/>
    </source>
</evidence>
<dbReference type="InterPro" id="IPR036163">
    <property type="entry name" value="HMA_dom_sf"/>
</dbReference>
<dbReference type="PANTHER" id="PTHR46119:SF15">
    <property type="entry name" value="PROTEIN SODIUM POTASSIUM ROOT DEFECTIVE 2"/>
    <property type="match status" value="1"/>
</dbReference>
<name>A0A4S8JYB3_MUSBA</name>
<dbReference type="SUPFAM" id="SSF55008">
    <property type="entry name" value="HMA, heavy metal-associated domain"/>
    <property type="match status" value="1"/>
</dbReference>
<dbReference type="AlphaFoldDB" id="A0A4S8JYB3"/>
<dbReference type="GO" id="GO:0046872">
    <property type="term" value="F:metal ion binding"/>
    <property type="evidence" value="ECO:0007669"/>
    <property type="project" value="InterPro"/>
</dbReference>